<proteinExistence type="predicted"/>
<comment type="caution">
    <text evidence="1">The sequence shown here is derived from an EMBL/GenBank/DDBJ whole genome shotgun (WGS) entry which is preliminary data.</text>
</comment>
<dbReference type="EMBL" id="REFJ01000003">
    <property type="protein sequence ID" value="RMA79930.1"/>
    <property type="molecule type" value="Genomic_DNA"/>
</dbReference>
<dbReference type="GO" id="GO:0016740">
    <property type="term" value="F:transferase activity"/>
    <property type="evidence" value="ECO:0007669"/>
    <property type="project" value="UniProtKB-KW"/>
</dbReference>
<dbReference type="Proteomes" id="UP000267187">
    <property type="component" value="Unassembled WGS sequence"/>
</dbReference>
<reference evidence="1 2" key="1">
    <citation type="submission" date="2018-10" db="EMBL/GenBank/DDBJ databases">
        <title>Genomic Encyclopedia of Type Strains, Phase IV (KMG-IV): sequencing the most valuable type-strain genomes for metagenomic binning, comparative biology and taxonomic classification.</title>
        <authorList>
            <person name="Goeker M."/>
        </authorList>
    </citation>
    <scope>NUCLEOTIDE SEQUENCE [LARGE SCALE GENOMIC DNA]</scope>
    <source>
        <strain evidence="1 2">DSM 25080</strain>
    </source>
</reference>
<sequence>MRVLMIGYVWPEPSSSAAGRHFMSLAKLLAIGASRLCIASAAERTEYSANFEVFGFESQQLEINSASFDEYVSDFDPQLVVFDRFMTEEQFGWRVAKACPNALKILDTEDLQSLREERRRCVMAGEIFQTRMLLSAEKFKREIAAIHRSDLSLIISPYEHRLLIDSFNVPQSHLVLLPFLVEADELSVSTRPLSERNGAVAIGNFRHAPNWDSVRELYRLWPRIRERQPSATISIFGAYLPPKAMQLNQPQIGFCVKGRAEDALKVIGEARLLLAPLRFGAGLKGKLLEAAIMGTPSVTSAIGAEGMLIDSDKWPGVIANDDDHFVEAAVRLFRDDDYFHECQRPTKSFVSQFKYENWAPKLKERLAHILELGIENHRQGNLTGLLMNYHGAKSYQFMSQWIQVKTEFAAFRNAVDEGDHNSE</sequence>
<dbReference type="RefSeq" id="WP_121876628.1">
    <property type="nucleotide sequence ID" value="NZ_REFJ01000003.1"/>
</dbReference>
<protein>
    <submittedName>
        <fullName evidence="1">Glycosyltransferase involved in cell wall biosynthesis</fullName>
    </submittedName>
</protein>
<keyword evidence="1" id="KW-0808">Transferase</keyword>
<dbReference type="OrthoDB" id="9807209at2"/>
<dbReference type="Pfam" id="PF13692">
    <property type="entry name" value="Glyco_trans_1_4"/>
    <property type="match status" value="1"/>
</dbReference>
<keyword evidence="2" id="KW-1185">Reference proteome</keyword>
<dbReference type="AlphaFoldDB" id="A0A3M0A582"/>
<dbReference type="Gene3D" id="3.40.50.2000">
    <property type="entry name" value="Glycogen Phosphorylase B"/>
    <property type="match status" value="1"/>
</dbReference>
<dbReference type="SUPFAM" id="SSF53756">
    <property type="entry name" value="UDP-Glycosyltransferase/glycogen phosphorylase"/>
    <property type="match status" value="1"/>
</dbReference>
<gene>
    <name evidence="1" type="ORF">DFR27_1281</name>
</gene>
<accession>A0A3M0A582</accession>
<organism evidence="1 2">
    <name type="scientific">Umboniibacter marinipuniceus</name>
    <dbReference type="NCBI Taxonomy" id="569599"/>
    <lineage>
        <taxon>Bacteria</taxon>
        <taxon>Pseudomonadati</taxon>
        <taxon>Pseudomonadota</taxon>
        <taxon>Gammaproteobacteria</taxon>
        <taxon>Cellvibrionales</taxon>
        <taxon>Cellvibrionaceae</taxon>
        <taxon>Umboniibacter</taxon>
    </lineage>
</organism>
<evidence type="ECO:0000313" key="2">
    <source>
        <dbReference type="Proteomes" id="UP000267187"/>
    </source>
</evidence>
<name>A0A3M0A582_9GAMM</name>
<evidence type="ECO:0000313" key="1">
    <source>
        <dbReference type="EMBL" id="RMA79930.1"/>
    </source>
</evidence>